<dbReference type="SMART" id="SM00194">
    <property type="entry name" value="PTPc"/>
    <property type="match status" value="1"/>
</dbReference>
<dbReference type="InterPro" id="IPR050713">
    <property type="entry name" value="RTP_Phos/Ushers"/>
</dbReference>
<evidence type="ECO:0000313" key="7">
    <source>
        <dbReference type="Proteomes" id="UP001381693"/>
    </source>
</evidence>
<dbReference type="InterPro" id="IPR029021">
    <property type="entry name" value="Prot-tyrosine_phosphatase-like"/>
</dbReference>
<evidence type="ECO:0000256" key="3">
    <source>
        <dbReference type="SAM" id="Phobius"/>
    </source>
</evidence>
<dbReference type="PANTHER" id="PTHR46957:SF3">
    <property type="entry name" value="CYTOKINE RECEPTOR"/>
    <property type="match status" value="1"/>
</dbReference>
<dbReference type="Gene3D" id="3.90.190.10">
    <property type="entry name" value="Protein tyrosine phosphatase superfamily"/>
    <property type="match status" value="1"/>
</dbReference>
<keyword evidence="7" id="KW-1185">Reference proteome</keyword>
<name>A0AAN8X5Z4_HALRR</name>
<accession>A0AAN8X5Z4</accession>
<keyword evidence="1" id="KW-0378">Hydrolase</keyword>
<keyword evidence="3" id="KW-0812">Transmembrane</keyword>
<keyword evidence="3" id="KW-0472">Membrane</keyword>
<feature type="domain" description="Tyrosine-protein phosphatase" evidence="4">
    <location>
        <begin position="186"/>
        <end position="372"/>
    </location>
</feature>
<gene>
    <name evidence="6" type="ORF">SK128_000632</name>
</gene>
<dbReference type="Gene3D" id="2.60.40.10">
    <property type="entry name" value="Immunoglobulins"/>
    <property type="match status" value="1"/>
</dbReference>
<dbReference type="GO" id="GO:0004725">
    <property type="term" value="F:protein tyrosine phosphatase activity"/>
    <property type="evidence" value="ECO:0007669"/>
    <property type="project" value="InterPro"/>
</dbReference>
<dbReference type="SMART" id="SM00060">
    <property type="entry name" value="FN3"/>
    <property type="match status" value="1"/>
</dbReference>
<dbReference type="InterPro" id="IPR013783">
    <property type="entry name" value="Ig-like_fold"/>
</dbReference>
<dbReference type="InterPro" id="IPR000242">
    <property type="entry name" value="PTP_cat"/>
</dbReference>
<dbReference type="PRINTS" id="PR00700">
    <property type="entry name" value="PRTYPHPHTASE"/>
</dbReference>
<dbReference type="GO" id="GO:0016020">
    <property type="term" value="C:membrane"/>
    <property type="evidence" value="ECO:0007669"/>
    <property type="project" value="UniProtKB-SubCell"/>
</dbReference>
<reference evidence="6 7" key="1">
    <citation type="submission" date="2023-11" db="EMBL/GenBank/DDBJ databases">
        <title>Halocaridina rubra genome assembly.</title>
        <authorList>
            <person name="Smith C."/>
        </authorList>
    </citation>
    <scope>NUCLEOTIDE SEQUENCE [LARGE SCALE GENOMIC DNA]</scope>
    <source>
        <strain evidence="6">EP-1</strain>
        <tissue evidence="6">Whole</tissue>
    </source>
</reference>
<dbReference type="InterPro" id="IPR036116">
    <property type="entry name" value="FN3_sf"/>
</dbReference>
<dbReference type="InterPro" id="IPR003961">
    <property type="entry name" value="FN3_dom"/>
</dbReference>
<evidence type="ECO:0000313" key="6">
    <source>
        <dbReference type="EMBL" id="KAK7072664.1"/>
    </source>
</evidence>
<dbReference type="PANTHER" id="PTHR46957">
    <property type="entry name" value="CYTOKINE RECEPTOR"/>
    <property type="match status" value="1"/>
</dbReference>
<proteinExistence type="predicted"/>
<protein>
    <submittedName>
        <fullName evidence="6">Uncharacterized protein</fullName>
    </submittedName>
</protein>
<keyword evidence="1" id="KW-0904">Protein phosphatase</keyword>
<dbReference type="AlphaFoldDB" id="A0AAN8X5Z4"/>
<dbReference type="Pfam" id="PF00041">
    <property type="entry name" value="fn3"/>
    <property type="match status" value="1"/>
</dbReference>
<dbReference type="Proteomes" id="UP001381693">
    <property type="component" value="Unassembled WGS sequence"/>
</dbReference>
<sequence length="372" mass="42373">MKSITSGKVQVSTPGAPVSLTETSLDRKSITLEWEKPEDVNGILLGYQLAWGSNTRNLTANETSAVISNLKPKTTFNISLQAITTAGLGDVTWIEVSTERRNPTIIVLSVFIPLVILVTLAIILLYRQRLFSRKPQKTTKQSISETELSEKEEEWDDQRAVPPGPIKKKDLQQYILSLEADSQAGLEKEFAYLRDNSPKYSTNTATEYYNKPKNRYANILPYDHARVSLSKVPEIEGSDYINASYIKEYHSKNTFVACQGPMHNTVEDHWRMIWELKVTIIVMLTNLIEKGRDKCYKYWPEIWETYASYGDIQIRNHNEVEQPLYTIRYLEMKKVGNGVIYNYTSPSIADRNSCLAPTMEVSCTPHQDGSNN</sequence>
<feature type="transmembrane region" description="Helical" evidence="3">
    <location>
        <begin position="105"/>
        <end position="126"/>
    </location>
</feature>
<dbReference type="PROSITE" id="PS50055">
    <property type="entry name" value="TYR_PHOSPHATASE_PTP"/>
    <property type="match status" value="1"/>
</dbReference>
<dbReference type="SUPFAM" id="SSF52799">
    <property type="entry name" value="(Phosphotyrosine protein) phosphatases II"/>
    <property type="match status" value="1"/>
</dbReference>
<dbReference type="PROSITE" id="PS50853">
    <property type="entry name" value="FN3"/>
    <property type="match status" value="1"/>
</dbReference>
<feature type="domain" description="Fibronectin type-III" evidence="5">
    <location>
        <begin position="16"/>
        <end position="104"/>
    </location>
</feature>
<dbReference type="SUPFAM" id="SSF49265">
    <property type="entry name" value="Fibronectin type III"/>
    <property type="match status" value="1"/>
</dbReference>
<organism evidence="6 7">
    <name type="scientific">Halocaridina rubra</name>
    <name type="common">Hawaiian red shrimp</name>
    <dbReference type="NCBI Taxonomy" id="373956"/>
    <lineage>
        <taxon>Eukaryota</taxon>
        <taxon>Metazoa</taxon>
        <taxon>Ecdysozoa</taxon>
        <taxon>Arthropoda</taxon>
        <taxon>Crustacea</taxon>
        <taxon>Multicrustacea</taxon>
        <taxon>Malacostraca</taxon>
        <taxon>Eumalacostraca</taxon>
        <taxon>Eucarida</taxon>
        <taxon>Decapoda</taxon>
        <taxon>Pleocyemata</taxon>
        <taxon>Caridea</taxon>
        <taxon>Atyoidea</taxon>
        <taxon>Atyidae</taxon>
        <taxon>Halocaridina</taxon>
    </lineage>
</organism>
<dbReference type="EMBL" id="JAXCGZ010013380">
    <property type="protein sequence ID" value="KAK7072664.1"/>
    <property type="molecule type" value="Genomic_DNA"/>
</dbReference>
<dbReference type="CDD" id="cd00063">
    <property type="entry name" value="FN3"/>
    <property type="match status" value="1"/>
</dbReference>
<feature type="region of interest" description="Disordered" evidence="2">
    <location>
        <begin position="139"/>
        <end position="165"/>
    </location>
</feature>
<dbReference type="Pfam" id="PF00102">
    <property type="entry name" value="Y_phosphatase"/>
    <property type="match status" value="1"/>
</dbReference>
<comment type="caution">
    <text evidence="6">The sequence shown here is derived from an EMBL/GenBank/DDBJ whole genome shotgun (WGS) entry which is preliminary data.</text>
</comment>
<keyword evidence="3" id="KW-1133">Transmembrane helix</keyword>
<evidence type="ECO:0000256" key="1">
    <source>
        <dbReference type="ARBA" id="ARBA00022912"/>
    </source>
</evidence>
<evidence type="ECO:0000256" key="2">
    <source>
        <dbReference type="SAM" id="MobiDB-lite"/>
    </source>
</evidence>
<evidence type="ECO:0000259" key="5">
    <source>
        <dbReference type="PROSITE" id="PS50853"/>
    </source>
</evidence>
<evidence type="ECO:0000259" key="4">
    <source>
        <dbReference type="PROSITE" id="PS50055"/>
    </source>
</evidence>